<dbReference type="EMBL" id="KM521836">
    <property type="protein sequence ID" value="AJW29143.1"/>
    <property type="molecule type" value="Genomic_DNA"/>
</dbReference>
<proteinExistence type="predicted"/>
<name>A0A0D4ZYW8_STAEP</name>
<geneLocation type="plasmid" evidence="1">
    <name>p12-00322</name>
</geneLocation>
<organism evidence="1">
    <name type="scientific">Staphylococcus epidermidis</name>
    <dbReference type="NCBI Taxonomy" id="1282"/>
    <lineage>
        <taxon>Bacteria</taxon>
        <taxon>Bacillati</taxon>
        <taxon>Bacillota</taxon>
        <taxon>Bacilli</taxon>
        <taxon>Bacillales</taxon>
        <taxon>Staphylococcaceae</taxon>
        <taxon>Staphylococcus</taxon>
    </lineage>
</organism>
<dbReference type="RefSeq" id="WP_172685989.1">
    <property type="nucleotide sequence ID" value="NZ_KM521836.1"/>
</dbReference>
<accession>A0A0D4ZYW8</accession>
<keyword evidence="1" id="KW-0614">Plasmid</keyword>
<dbReference type="AlphaFoldDB" id="A0A0D4ZYW8"/>
<reference evidence="1" key="2">
    <citation type="journal article" date="2015" name="J. Antimicrob. Chemother.">
        <title>Linezolid resistance in clinical isolates of Staphylococcus epidermidis from German hospitals and characterization of two cfr-carrying plasmids.</title>
        <authorList>
            <person name="Bender J."/>
            <person name="Strommenger B."/>
            <person name="Steglich M."/>
            <person name="Zimmermann O."/>
            <person name="Fenner I."/>
            <person name="Lensing C."/>
            <person name="Dagwadordsch U."/>
            <person name="Kekule A.S."/>
            <person name="Werner G."/>
            <person name="Layer F."/>
        </authorList>
    </citation>
    <scope>NUCLEOTIDE SEQUENCE</scope>
    <source>
        <strain evidence="1">12-00322</strain>
        <plasmid evidence="1">p12-00322</plasmid>
    </source>
</reference>
<dbReference type="NCBIfam" id="NF041426">
    <property type="entry name" value="TrsA"/>
    <property type="match status" value="1"/>
</dbReference>
<evidence type="ECO:0000313" key="1">
    <source>
        <dbReference type="EMBL" id="AJW29143.1"/>
    </source>
</evidence>
<protein>
    <submittedName>
        <fullName evidence="1">TraA</fullName>
    </submittedName>
</protein>
<reference evidence="1" key="1">
    <citation type="submission" date="2014-09" db="EMBL/GenBank/DDBJ databases">
        <authorList>
            <person name="Bender J.K."/>
            <person name="Strommenger B."/>
            <person name="Steglich M."/>
            <person name="Zimmermann O."/>
            <person name="Fenner I."/>
            <person name="Lensing C."/>
            <person name="Dagwadordsch U."/>
            <person name="Werner G."/>
            <person name="Layer F."/>
        </authorList>
    </citation>
    <scope>NUCLEOTIDE SEQUENCE</scope>
    <source>
        <strain evidence="1">12-00322</strain>
        <plasmid evidence="1">p12-00322</plasmid>
    </source>
</reference>
<sequence length="324" mass="37474">MDNLAFRKRIEEYRKRSIEQQKYENKLNYQSRFGVKDDEVNTFNIKGIATDKKENKLVMAEDREDKQKVLLYANKDNDMYYLNSGSTYKEAVQNTFGNETNYEMVDDELFIYNSKNQALTNYDQLNEYHNRQKQLQYNPQLEKERKQRLTDTNKVSENAKEDLALSLGLTATALKGNINISSVEKVTDNESMVTLENEINGKSEHLISDFKDSFIEKAKEKLTVSPSMRLGFEEFKNASGQIAMGFTEFFGARYDESTLENDPKVVATEKGYSVSVFDKDGNKKDLTSADTFEEAVKLSKEMKHDNSLSRSEIELNQELEKKKI</sequence>
<gene>
    <name evidence="1" type="primary">traA</name>
</gene>